<keyword evidence="5" id="KW-0862">Zinc</keyword>
<dbReference type="Pfam" id="PF13923">
    <property type="entry name" value="zf-C3HC4_2"/>
    <property type="match status" value="1"/>
</dbReference>
<dbReference type="GO" id="GO:0035102">
    <property type="term" value="C:PRC1 complex"/>
    <property type="evidence" value="ECO:0007669"/>
    <property type="project" value="TreeGrafter"/>
</dbReference>
<dbReference type="Proteomes" id="UP001178461">
    <property type="component" value="Chromosome 9"/>
</dbReference>
<dbReference type="InterPro" id="IPR032443">
    <property type="entry name" value="RAWUL"/>
</dbReference>
<keyword evidence="3" id="KW-0479">Metal-binding</keyword>
<evidence type="ECO:0000256" key="10">
    <source>
        <dbReference type="PROSITE-ProRule" id="PRU00175"/>
    </source>
</evidence>
<dbReference type="GO" id="GO:1990841">
    <property type="term" value="F:promoter-specific chromatin binding"/>
    <property type="evidence" value="ECO:0007669"/>
    <property type="project" value="TreeGrafter"/>
</dbReference>
<dbReference type="GO" id="GO:0000122">
    <property type="term" value="P:negative regulation of transcription by RNA polymerase II"/>
    <property type="evidence" value="ECO:0007669"/>
    <property type="project" value="TreeGrafter"/>
</dbReference>
<dbReference type="PANTHER" id="PTHR10825:SF29">
    <property type="entry name" value="POLYCOMB GROUP RING FINGER PROTEIN 1"/>
    <property type="match status" value="1"/>
</dbReference>
<dbReference type="FunFam" id="3.30.40.10:FF:000122">
    <property type="entry name" value="polycomb group RING finger protein 1"/>
    <property type="match status" value="1"/>
</dbReference>
<organism evidence="12 13">
    <name type="scientific">Podarcis lilfordi</name>
    <name type="common">Lilford's wall lizard</name>
    <dbReference type="NCBI Taxonomy" id="74358"/>
    <lineage>
        <taxon>Eukaryota</taxon>
        <taxon>Metazoa</taxon>
        <taxon>Chordata</taxon>
        <taxon>Craniata</taxon>
        <taxon>Vertebrata</taxon>
        <taxon>Euteleostomi</taxon>
        <taxon>Lepidosauria</taxon>
        <taxon>Squamata</taxon>
        <taxon>Bifurcata</taxon>
        <taxon>Unidentata</taxon>
        <taxon>Episquamata</taxon>
        <taxon>Laterata</taxon>
        <taxon>Lacertibaenia</taxon>
        <taxon>Lacertidae</taxon>
        <taxon>Podarcis</taxon>
    </lineage>
</organism>
<dbReference type="InterPro" id="IPR017907">
    <property type="entry name" value="Znf_RING_CS"/>
</dbReference>
<accession>A0AA35KVH9</accession>
<feature type="domain" description="RING-type" evidence="11">
    <location>
        <begin position="39"/>
        <end position="78"/>
    </location>
</feature>
<name>A0AA35KVH9_9SAUR</name>
<gene>
    <name evidence="12" type="ORF">PODLI_1B032699</name>
</gene>
<evidence type="ECO:0000256" key="6">
    <source>
        <dbReference type="ARBA" id="ARBA00023015"/>
    </source>
</evidence>
<dbReference type="Gene3D" id="3.10.20.90">
    <property type="entry name" value="Phosphatidylinositol 3-kinase Catalytic Subunit, Chain A, domain 1"/>
    <property type="match status" value="1"/>
</dbReference>
<comment type="subcellular location">
    <subcellularLocation>
        <location evidence="1">Nucleus</location>
    </subcellularLocation>
</comment>
<keyword evidence="2" id="KW-0678">Repressor</keyword>
<evidence type="ECO:0000256" key="3">
    <source>
        <dbReference type="ARBA" id="ARBA00022723"/>
    </source>
</evidence>
<keyword evidence="13" id="KW-1185">Reference proteome</keyword>
<dbReference type="InterPro" id="IPR001841">
    <property type="entry name" value="Znf_RING"/>
</dbReference>
<sequence length="325" mass="37656">MAIAMRLRNQLQAVYKMDPLRNEEEVRVKMKELNEHIVCFLCAGYFIDATTITECLHTFCKSCIVKYLQTSKYCPMCSTKIHETQPLLNLKLDRVMQDIVYKLVPGLQESEEKRIREFYQSRGLERVSQPSNEDSASDRVGLPYTTFDHSRAHYYRFDEHVLLCLEKQSSGKEKNKYILQHKYVRCSVRAQIRHLRRVLCCRLELALQHVQILFNNEVLPDHMTLKQLWLSRWFGKPAPLLLNYSVKEKRRSHLVLVLAKLHSAAVCPAQQNVLQPMPAFCHLQILRAPSLLSPESAERPLDPALTLRNPLAPLSLFDSLAGLTE</sequence>
<evidence type="ECO:0000256" key="9">
    <source>
        <dbReference type="ARBA" id="ARBA00040075"/>
    </source>
</evidence>
<evidence type="ECO:0000256" key="1">
    <source>
        <dbReference type="ARBA" id="ARBA00004123"/>
    </source>
</evidence>
<dbReference type="Pfam" id="PF16207">
    <property type="entry name" value="RAWUL"/>
    <property type="match status" value="1"/>
</dbReference>
<dbReference type="PROSITE" id="PS50089">
    <property type="entry name" value="ZF_RING_2"/>
    <property type="match status" value="1"/>
</dbReference>
<evidence type="ECO:0000256" key="2">
    <source>
        <dbReference type="ARBA" id="ARBA00022491"/>
    </source>
</evidence>
<evidence type="ECO:0000313" key="13">
    <source>
        <dbReference type="Proteomes" id="UP001178461"/>
    </source>
</evidence>
<dbReference type="GO" id="GO:0008270">
    <property type="term" value="F:zinc ion binding"/>
    <property type="evidence" value="ECO:0007669"/>
    <property type="project" value="UniProtKB-KW"/>
</dbReference>
<evidence type="ECO:0000259" key="11">
    <source>
        <dbReference type="PROSITE" id="PS50089"/>
    </source>
</evidence>
<dbReference type="CDD" id="cd17081">
    <property type="entry name" value="RAWUL_PCGF1"/>
    <property type="match status" value="1"/>
</dbReference>
<evidence type="ECO:0000313" key="12">
    <source>
        <dbReference type="EMBL" id="CAI5785027.1"/>
    </source>
</evidence>
<dbReference type="Gene3D" id="3.30.40.10">
    <property type="entry name" value="Zinc/RING finger domain, C3HC4 (zinc finger)"/>
    <property type="match status" value="1"/>
</dbReference>
<dbReference type="AlphaFoldDB" id="A0AA35KVH9"/>
<protein>
    <recommendedName>
        <fullName evidence="9">Polycomb group RING finger protein 1</fullName>
    </recommendedName>
</protein>
<evidence type="ECO:0000256" key="7">
    <source>
        <dbReference type="ARBA" id="ARBA00023163"/>
    </source>
</evidence>
<dbReference type="FunFam" id="3.10.20.90:FF:000099">
    <property type="entry name" value="Polycomb group RING finger protein 1"/>
    <property type="match status" value="1"/>
</dbReference>
<evidence type="ECO:0000256" key="8">
    <source>
        <dbReference type="ARBA" id="ARBA00023242"/>
    </source>
</evidence>
<dbReference type="InterPro" id="IPR013083">
    <property type="entry name" value="Znf_RING/FYVE/PHD"/>
</dbReference>
<dbReference type="SMART" id="SM00184">
    <property type="entry name" value="RING"/>
    <property type="match status" value="1"/>
</dbReference>
<dbReference type="PANTHER" id="PTHR10825">
    <property type="entry name" value="RING FINGER DOMAIN-CONTAINING, POLYCOMB GROUP COMPONENT"/>
    <property type="match status" value="1"/>
</dbReference>
<evidence type="ECO:0000256" key="5">
    <source>
        <dbReference type="ARBA" id="ARBA00022833"/>
    </source>
</evidence>
<keyword evidence="8" id="KW-0539">Nucleus</keyword>
<evidence type="ECO:0000256" key="4">
    <source>
        <dbReference type="ARBA" id="ARBA00022771"/>
    </source>
</evidence>
<keyword evidence="6" id="KW-0805">Transcription regulation</keyword>
<dbReference type="CDD" id="cd16733">
    <property type="entry name" value="RING-HC_PCGF1"/>
    <property type="match status" value="1"/>
</dbReference>
<dbReference type="SUPFAM" id="SSF57850">
    <property type="entry name" value="RING/U-box"/>
    <property type="match status" value="1"/>
</dbReference>
<reference evidence="12" key="1">
    <citation type="submission" date="2022-12" db="EMBL/GenBank/DDBJ databases">
        <authorList>
            <person name="Alioto T."/>
            <person name="Alioto T."/>
            <person name="Gomez Garrido J."/>
        </authorList>
    </citation>
    <scope>NUCLEOTIDE SEQUENCE</scope>
</reference>
<dbReference type="PROSITE" id="PS00518">
    <property type="entry name" value="ZF_RING_1"/>
    <property type="match status" value="1"/>
</dbReference>
<proteinExistence type="predicted"/>
<keyword evidence="4 10" id="KW-0863">Zinc-finger</keyword>
<dbReference type="EMBL" id="OX395134">
    <property type="protein sequence ID" value="CAI5785027.1"/>
    <property type="molecule type" value="Genomic_DNA"/>
</dbReference>
<keyword evidence="7" id="KW-0804">Transcription</keyword>